<evidence type="ECO:0000313" key="5">
    <source>
        <dbReference type="Proteomes" id="UP000076532"/>
    </source>
</evidence>
<dbReference type="InterPro" id="IPR015943">
    <property type="entry name" value="WD40/YVTN_repeat-like_dom_sf"/>
</dbReference>
<dbReference type="STRING" id="436010.A0A166M5D8"/>
<dbReference type="PROSITE" id="PS50082">
    <property type="entry name" value="WD_REPEATS_2"/>
    <property type="match status" value="2"/>
</dbReference>
<dbReference type="SUPFAM" id="SSF50978">
    <property type="entry name" value="WD40 repeat-like"/>
    <property type="match status" value="1"/>
</dbReference>
<dbReference type="Gene3D" id="2.130.10.10">
    <property type="entry name" value="YVTN repeat-like/Quinoprotein amine dehydrogenase"/>
    <property type="match status" value="2"/>
</dbReference>
<dbReference type="InterPro" id="IPR020472">
    <property type="entry name" value="WD40_PAC1"/>
</dbReference>
<evidence type="ECO:0000256" key="2">
    <source>
        <dbReference type="ARBA" id="ARBA00022737"/>
    </source>
</evidence>
<keyword evidence="2" id="KW-0677">Repeat</keyword>
<dbReference type="GO" id="GO:1990234">
    <property type="term" value="C:transferase complex"/>
    <property type="evidence" value="ECO:0007669"/>
    <property type="project" value="UniProtKB-ARBA"/>
</dbReference>
<dbReference type="PROSITE" id="PS00678">
    <property type="entry name" value="WD_REPEATS_1"/>
    <property type="match status" value="2"/>
</dbReference>
<dbReference type="PRINTS" id="PR00320">
    <property type="entry name" value="GPROTEINBRPT"/>
</dbReference>
<keyword evidence="1 3" id="KW-0853">WD repeat</keyword>
<reference evidence="4 5" key="1">
    <citation type="journal article" date="2016" name="Mol. Biol. Evol.">
        <title>Comparative Genomics of Early-Diverging Mushroom-Forming Fungi Provides Insights into the Origins of Lignocellulose Decay Capabilities.</title>
        <authorList>
            <person name="Nagy L.G."/>
            <person name="Riley R."/>
            <person name="Tritt A."/>
            <person name="Adam C."/>
            <person name="Daum C."/>
            <person name="Floudas D."/>
            <person name="Sun H."/>
            <person name="Yadav J.S."/>
            <person name="Pangilinan J."/>
            <person name="Larsson K.H."/>
            <person name="Matsuura K."/>
            <person name="Barry K."/>
            <person name="Labutti K."/>
            <person name="Kuo R."/>
            <person name="Ohm R.A."/>
            <person name="Bhattacharya S.S."/>
            <person name="Shirouzu T."/>
            <person name="Yoshinaga Y."/>
            <person name="Martin F.M."/>
            <person name="Grigoriev I.V."/>
            <person name="Hibbett D.S."/>
        </authorList>
    </citation>
    <scope>NUCLEOTIDE SEQUENCE [LARGE SCALE GENOMIC DNA]</scope>
    <source>
        <strain evidence="4 5">CBS 109695</strain>
    </source>
</reference>
<dbReference type="InterPro" id="IPR019775">
    <property type="entry name" value="WD40_repeat_CS"/>
</dbReference>
<sequence length="404" mass="44748">MSHSDQQNLLRAEAELLLTEARKKKSERTKTLGDPIQLAGKALAIIVRDGYAWIGENTTIARKVDLQTGKTLQMYRGHTGPVTCLAFHDKVLGSRDNAILVTGSWDQSIKLWDTTTKALICSTPEAHSDFVKCLFVIPSLQLLVSGGSDKIVRFWDLAHITEDAPLTSVGSISSHTRPVECLDGFSESPTSAVLYTADTMGVIKLWDLDKNEGRWRSTLRTELNHHRTRINEMIFGNGQLWTASSDETVQVLEKPLDPATTKLFPPITHPVAVRAILPLVMTDLAEPYVITGAGDVIRIYDVSSPDEPELLGEVDAHWHDVTALRLWVRKSFGADGQTRVEPWVISASLDGTIRKWRLSELLHPPPPAAVDVPEPAVTPAIVEEEGGFKMTEEEERELAELLED</sequence>
<feature type="repeat" description="WD" evidence="3">
    <location>
        <begin position="75"/>
        <end position="122"/>
    </location>
</feature>
<gene>
    <name evidence="4" type="ORF">FIBSPDRAFT_785796</name>
</gene>
<keyword evidence="5" id="KW-1185">Reference proteome</keyword>
<dbReference type="EMBL" id="KV417531">
    <property type="protein sequence ID" value="KZP23652.1"/>
    <property type="molecule type" value="Genomic_DNA"/>
</dbReference>
<accession>A0A166M5D8</accession>
<dbReference type="SMART" id="SM00320">
    <property type="entry name" value="WD40"/>
    <property type="match status" value="5"/>
</dbReference>
<dbReference type="PANTHER" id="PTHR22847">
    <property type="entry name" value="WD40 REPEAT PROTEIN"/>
    <property type="match status" value="1"/>
</dbReference>
<dbReference type="InterPro" id="IPR036322">
    <property type="entry name" value="WD40_repeat_dom_sf"/>
</dbReference>
<protein>
    <submittedName>
        <fullName evidence="4">WD40 repeat-like protein</fullName>
    </submittedName>
</protein>
<dbReference type="PROSITE" id="PS50294">
    <property type="entry name" value="WD_REPEATS_REGION"/>
    <property type="match status" value="2"/>
</dbReference>
<dbReference type="AlphaFoldDB" id="A0A166M5D8"/>
<proteinExistence type="predicted"/>
<feature type="repeat" description="WD" evidence="3">
    <location>
        <begin position="124"/>
        <end position="157"/>
    </location>
</feature>
<dbReference type="Pfam" id="PF00400">
    <property type="entry name" value="WD40"/>
    <property type="match status" value="3"/>
</dbReference>
<evidence type="ECO:0000256" key="3">
    <source>
        <dbReference type="PROSITE-ProRule" id="PRU00221"/>
    </source>
</evidence>
<dbReference type="OrthoDB" id="6262491at2759"/>
<dbReference type="Proteomes" id="UP000076532">
    <property type="component" value="Unassembled WGS sequence"/>
</dbReference>
<dbReference type="PANTHER" id="PTHR22847:SF637">
    <property type="entry name" value="WD REPEAT DOMAIN 5B"/>
    <property type="match status" value="1"/>
</dbReference>
<dbReference type="InterPro" id="IPR001680">
    <property type="entry name" value="WD40_rpt"/>
</dbReference>
<evidence type="ECO:0000313" key="4">
    <source>
        <dbReference type="EMBL" id="KZP23652.1"/>
    </source>
</evidence>
<evidence type="ECO:0000256" key="1">
    <source>
        <dbReference type="ARBA" id="ARBA00022574"/>
    </source>
</evidence>
<name>A0A166M5D8_9AGAM</name>
<organism evidence="4 5">
    <name type="scientific">Athelia psychrophila</name>
    <dbReference type="NCBI Taxonomy" id="1759441"/>
    <lineage>
        <taxon>Eukaryota</taxon>
        <taxon>Fungi</taxon>
        <taxon>Dikarya</taxon>
        <taxon>Basidiomycota</taxon>
        <taxon>Agaricomycotina</taxon>
        <taxon>Agaricomycetes</taxon>
        <taxon>Agaricomycetidae</taxon>
        <taxon>Atheliales</taxon>
        <taxon>Atheliaceae</taxon>
        <taxon>Athelia</taxon>
    </lineage>
</organism>